<feature type="region of interest" description="Disordered" evidence="1">
    <location>
        <begin position="1"/>
        <end position="20"/>
    </location>
</feature>
<reference evidence="2 3" key="1">
    <citation type="journal article" date="2014" name="Am. J. Bot.">
        <title>Genome assembly and annotation for red clover (Trifolium pratense; Fabaceae).</title>
        <authorList>
            <person name="Istvanek J."/>
            <person name="Jaros M."/>
            <person name="Krenek A."/>
            <person name="Repkova J."/>
        </authorList>
    </citation>
    <scope>NUCLEOTIDE SEQUENCE [LARGE SCALE GENOMIC DNA]</scope>
    <source>
        <strain evidence="3">cv. Tatra</strain>
        <tissue evidence="2">Young leaves</tissue>
    </source>
</reference>
<comment type="caution">
    <text evidence="2">The sequence shown here is derived from an EMBL/GenBank/DDBJ whole genome shotgun (WGS) entry which is preliminary data.</text>
</comment>
<evidence type="ECO:0000313" key="2">
    <source>
        <dbReference type="EMBL" id="PNX61071.1"/>
    </source>
</evidence>
<protein>
    <submittedName>
        <fullName evidence="2">Uncharacterized protein</fullName>
    </submittedName>
</protein>
<evidence type="ECO:0000313" key="3">
    <source>
        <dbReference type="Proteomes" id="UP000236291"/>
    </source>
</evidence>
<organism evidence="2 3">
    <name type="scientific">Trifolium pratense</name>
    <name type="common">Red clover</name>
    <dbReference type="NCBI Taxonomy" id="57577"/>
    <lineage>
        <taxon>Eukaryota</taxon>
        <taxon>Viridiplantae</taxon>
        <taxon>Streptophyta</taxon>
        <taxon>Embryophyta</taxon>
        <taxon>Tracheophyta</taxon>
        <taxon>Spermatophyta</taxon>
        <taxon>Magnoliopsida</taxon>
        <taxon>eudicotyledons</taxon>
        <taxon>Gunneridae</taxon>
        <taxon>Pentapetalae</taxon>
        <taxon>rosids</taxon>
        <taxon>fabids</taxon>
        <taxon>Fabales</taxon>
        <taxon>Fabaceae</taxon>
        <taxon>Papilionoideae</taxon>
        <taxon>50 kb inversion clade</taxon>
        <taxon>NPAAA clade</taxon>
        <taxon>Hologalegina</taxon>
        <taxon>IRL clade</taxon>
        <taxon>Trifolieae</taxon>
        <taxon>Trifolium</taxon>
    </lineage>
</organism>
<feature type="region of interest" description="Disordered" evidence="1">
    <location>
        <begin position="35"/>
        <end position="64"/>
    </location>
</feature>
<dbReference type="AlphaFoldDB" id="A0A2K3K459"/>
<feature type="non-terminal residue" evidence="2">
    <location>
        <position position="64"/>
    </location>
</feature>
<name>A0A2K3K459_TRIPR</name>
<reference evidence="2 3" key="2">
    <citation type="journal article" date="2017" name="Front. Plant Sci.">
        <title>Gene Classification and Mining of Molecular Markers Useful in Red Clover (Trifolium pratense) Breeding.</title>
        <authorList>
            <person name="Istvanek J."/>
            <person name="Dluhosova J."/>
            <person name="Dluhos P."/>
            <person name="Patkova L."/>
            <person name="Nedelnik J."/>
            <person name="Repkova J."/>
        </authorList>
    </citation>
    <scope>NUCLEOTIDE SEQUENCE [LARGE SCALE GENOMIC DNA]</scope>
    <source>
        <strain evidence="3">cv. Tatra</strain>
        <tissue evidence="2">Young leaves</tissue>
    </source>
</reference>
<dbReference type="Proteomes" id="UP000236291">
    <property type="component" value="Unassembled WGS sequence"/>
</dbReference>
<sequence>MTNMDHLLVGTRGGSRGSSILGLRTTLQRHLLGSAGELERNNGANARGQQERDATSPTQNLMTL</sequence>
<evidence type="ECO:0000256" key="1">
    <source>
        <dbReference type="SAM" id="MobiDB-lite"/>
    </source>
</evidence>
<feature type="compositionally biased region" description="Polar residues" evidence="1">
    <location>
        <begin position="55"/>
        <end position="64"/>
    </location>
</feature>
<accession>A0A2K3K459</accession>
<proteinExistence type="predicted"/>
<gene>
    <name evidence="2" type="ORF">L195_g060487</name>
</gene>
<dbReference type="EMBL" id="ASHM01139861">
    <property type="protein sequence ID" value="PNX61071.1"/>
    <property type="molecule type" value="Genomic_DNA"/>
</dbReference>